<reference evidence="1" key="2">
    <citation type="submission" date="2025-08" db="UniProtKB">
        <authorList>
            <consortium name="Ensembl"/>
        </authorList>
    </citation>
    <scope>IDENTIFICATION</scope>
</reference>
<sequence length="94" mass="10651">VQLVSEERLRQLAEIQLQRSSNGVYVHLPHHHRHVLVVFKRSLQRLDISCDARHSVDAHLIHPSSLNLLHTLSHDEGNLGALSSSEDTDHAERS</sequence>
<name>A0A3Q1JX66_ANATE</name>
<reference evidence="1" key="3">
    <citation type="submission" date="2025-09" db="UniProtKB">
        <authorList>
            <consortium name="Ensembl"/>
        </authorList>
    </citation>
    <scope>IDENTIFICATION</scope>
</reference>
<dbReference type="OrthoDB" id="9632725at2759"/>
<evidence type="ECO:0000313" key="2">
    <source>
        <dbReference type="Proteomes" id="UP000265040"/>
    </source>
</evidence>
<evidence type="ECO:0000313" key="1">
    <source>
        <dbReference type="Ensembl" id="ENSATEP00000020151.2"/>
    </source>
</evidence>
<dbReference type="GeneTree" id="ENSGT00940000179994"/>
<dbReference type="InParanoid" id="A0A3Q1JX66"/>
<dbReference type="Proteomes" id="UP000265040">
    <property type="component" value="Chromosome 9"/>
</dbReference>
<organism evidence="1 2">
    <name type="scientific">Anabas testudineus</name>
    <name type="common">Climbing perch</name>
    <name type="synonym">Anthias testudineus</name>
    <dbReference type="NCBI Taxonomy" id="64144"/>
    <lineage>
        <taxon>Eukaryota</taxon>
        <taxon>Metazoa</taxon>
        <taxon>Chordata</taxon>
        <taxon>Craniata</taxon>
        <taxon>Vertebrata</taxon>
        <taxon>Euteleostomi</taxon>
        <taxon>Actinopterygii</taxon>
        <taxon>Neopterygii</taxon>
        <taxon>Teleostei</taxon>
        <taxon>Neoteleostei</taxon>
        <taxon>Acanthomorphata</taxon>
        <taxon>Anabantaria</taxon>
        <taxon>Anabantiformes</taxon>
        <taxon>Anabantoidei</taxon>
        <taxon>Anabantidae</taxon>
        <taxon>Anabas</taxon>
    </lineage>
</organism>
<proteinExistence type="predicted"/>
<dbReference type="AlphaFoldDB" id="A0A3Q1JX66"/>
<protein>
    <submittedName>
        <fullName evidence="1">Uncharacterized protein</fullName>
    </submittedName>
</protein>
<reference evidence="1" key="1">
    <citation type="submission" date="2021-04" db="EMBL/GenBank/DDBJ databases">
        <authorList>
            <consortium name="Wellcome Sanger Institute Data Sharing"/>
        </authorList>
    </citation>
    <scope>NUCLEOTIDE SEQUENCE [LARGE SCALE GENOMIC DNA]</scope>
</reference>
<dbReference type="Ensembl" id="ENSATET00000020497.2">
    <property type="protein sequence ID" value="ENSATEP00000020151.2"/>
    <property type="gene ID" value="ENSATEG00000014044.2"/>
</dbReference>
<keyword evidence="2" id="KW-1185">Reference proteome</keyword>
<accession>A0A3Q1JX66</accession>